<evidence type="ECO:0000256" key="1">
    <source>
        <dbReference type="SAM" id="Phobius"/>
    </source>
</evidence>
<feature type="transmembrane region" description="Helical" evidence="1">
    <location>
        <begin position="21"/>
        <end position="42"/>
    </location>
</feature>
<dbReference type="AlphaFoldDB" id="A0ABD3SBG7"/>
<accession>A0ABD3SBG7</accession>
<proteinExistence type="predicted"/>
<reference evidence="2 3" key="1">
    <citation type="submission" date="2024-10" db="EMBL/GenBank/DDBJ databases">
        <title>Updated reference genomes for cyclostephanoid diatoms.</title>
        <authorList>
            <person name="Roberts W.R."/>
            <person name="Alverson A.J."/>
        </authorList>
    </citation>
    <scope>NUCLEOTIDE SEQUENCE [LARGE SCALE GENOMIC DNA]</scope>
    <source>
        <strain evidence="2 3">AJA228-03</strain>
    </source>
</reference>
<keyword evidence="1" id="KW-0472">Membrane</keyword>
<keyword evidence="1" id="KW-1133">Transmembrane helix</keyword>
<dbReference type="Proteomes" id="UP001530377">
    <property type="component" value="Unassembled WGS sequence"/>
</dbReference>
<dbReference type="EMBL" id="JALLPB020000081">
    <property type="protein sequence ID" value="KAL3821871.1"/>
    <property type="molecule type" value="Genomic_DNA"/>
</dbReference>
<evidence type="ECO:0000313" key="2">
    <source>
        <dbReference type="EMBL" id="KAL3821871.1"/>
    </source>
</evidence>
<name>A0ABD3SBG7_9STRA</name>
<evidence type="ECO:0000313" key="3">
    <source>
        <dbReference type="Proteomes" id="UP001530377"/>
    </source>
</evidence>
<sequence>MVQYKSTKQSTRRYSASTFQCLLVSMTLFVVCLYLGLAVIYISAPNDSDADYYDDANRSSVKTEAQESFELSPTPAAATKCLGNNSECCFPWSVNLDEWRTHHPDWGVTRSERDIYCLSKFNGRKATFFRNLYKLQWGVAVNDHDRTMALPKRNCSDLLQNLQISSGMGRSIKAVMNGFITAFEQGRPYQLNRLRNTSKWMYATSNTSSWGYCNTTSLNCYTLPIGNCINTYGVDDPVNNYGFSSTNNYTWFYEYLMRFNHQTLYHIQEEISKVSQIEKLGDNCTVIHVRRGDSGLPRSLARWYVGLIEYIRIANIRPEDPVLILTDDKTTIYEAKVFYPNYNWIYMDRPRVNITYGGFEGLIPSGDEVQEFVAIYVEMILASRCNKIVHGHSGFIRELMAFCETVRRVRGLPSQKYYKVVQRGMNSTERKKCIQSGRHYCAEKMIDEIYREAAEGLKNRSIHN</sequence>
<gene>
    <name evidence="2" type="ORF">ACHAXA_002863</name>
</gene>
<keyword evidence="1" id="KW-0812">Transmembrane</keyword>
<organism evidence="2 3">
    <name type="scientific">Cyclostephanos tholiformis</name>
    <dbReference type="NCBI Taxonomy" id="382380"/>
    <lineage>
        <taxon>Eukaryota</taxon>
        <taxon>Sar</taxon>
        <taxon>Stramenopiles</taxon>
        <taxon>Ochrophyta</taxon>
        <taxon>Bacillariophyta</taxon>
        <taxon>Coscinodiscophyceae</taxon>
        <taxon>Thalassiosirophycidae</taxon>
        <taxon>Stephanodiscales</taxon>
        <taxon>Stephanodiscaceae</taxon>
        <taxon>Cyclostephanos</taxon>
    </lineage>
</organism>
<protein>
    <submittedName>
        <fullName evidence="2">Uncharacterized protein</fullName>
    </submittedName>
</protein>
<comment type="caution">
    <text evidence="2">The sequence shown here is derived from an EMBL/GenBank/DDBJ whole genome shotgun (WGS) entry which is preliminary data.</text>
</comment>
<dbReference type="Gene3D" id="3.40.50.11350">
    <property type="match status" value="1"/>
</dbReference>
<keyword evidence="3" id="KW-1185">Reference proteome</keyword>